<feature type="compositionally biased region" description="Polar residues" evidence="1">
    <location>
        <begin position="1"/>
        <end position="12"/>
    </location>
</feature>
<dbReference type="EnsemblPlants" id="AET5Gv20357700.6">
    <property type="protein sequence ID" value="AET5Gv20357700.6"/>
    <property type="gene ID" value="AET5Gv20357700"/>
</dbReference>
<dbReference type="Proteomes" id="UP000015105">
    <property type="component" value="Chromosome 5D"/>
</dbReference>
<feature type="compositionally biased region" description="Basic and acidic residues" evidence="1">
    <location>
        <begin position="51"/>
        <end position="63"/>
    </location>
</feature>
<dbReference type="Gramene" id="AET5Gv20357700.6">
    <property type="protein sequence ID" value="AET5Gv20357700.6"/>
    <property type="gene ID" value="AET5Gv20357700"/>
</dbReference>
<protein>
    <submittedName>
        <fullName evidence="2">Uncharacterized protein</fullName>
    </submittedName>
</protein>
<dbReference type="AlphaFoldDB" id="A0A453KAK6"/>
<sequence length="80" mass="8491">RAHDSPNSNPRNRAQEGQPQPGQKRKPPNPSLDSSSIAAAEARGPEGSARSSREGLNHGERGSAAEGGGVLRVPVRFRQR</sequence>
<reference evidence="3" key="2">
    <citation type="journal article" date="2017" name="Nat. Plants">
        <title>The Aegilops tauschii genome reveals multiple impacts of transposons.</title>
        <authorList>
            <person name="Zhao G."/>
            <person name="Zou C."/>
            <person name="Li K."/>
            <person name="Wang K."/>
            <person name="Li T."/>
            <person name="Gao L."/>
            <person name="Zhang X."/>
            <person name="Wang H."/>
            <person name="Yang Z."/>
            <person name="Liu X."/>
            <person name="Jiang W."/>
            <person name="Mao L."/>
            <person name="Kong X."/>
            <person name="Jiao Y."/>
            <person name="Jia J."/>
        </authorList>
    </citation>
    <scope>NUCLEOTIDE SEQUENCE [LARGE SCALE GENOMIC DNA]</scope>
    <source>
        <strain evidence="3">cv. AL8/78</strain>
    </source>
</reference>
<name>A0A453KAK6_AEGTS</name>
<reference evidence="3" key="1">
    <citation type="journal article" date="2014" name="Science">
        <title>Ancient hybridizations among the ancestral genomes of bread wheat.</title>
        <authorList>
            <consortium name="International Wheat Genome Sequencing Consortium,"/>
            <person name="Marcussen T."/>
            <person name="Sandve S.R."/>
            <person name="Heier L."/>
            <person name="Spannagl M."/>
            <person name="Pfeifer M."/>
            <person name="Jakobsen K.S."/>
            <person name="Wulff B.B."/>
            <person name="Steuernagel B."/>
            <person name="Mayer K.F."/>
            <person name="Olsen O.A."/>
        </authorList>
    </citation>
    <scope>NUCLEOTIDE SEQUENCE [LARGE SCALE GENOMIC DNA]</scope>
    <source>
        <strain evidence="3">cv. AL8/78</strain>
    </source>
</reference>
<reference evidence="2" key="3">
    <citation type="journal article" date="2017" name="Nature">
        <title>Genome sequence of the progenitor of the wheat D genome Aegilops tauschii.</title>
        <authorList>
            <person name="Luo M.C."/>
            <person name="Gu Y.Q."/>
            <person name="Puiu D."/>
            <person name="Wang H."/>
            <person name="Twardziok S.O."/>
            <person name="Deal K.R."/>
            <person name="Huo N."/>
            <person name="Zhu T."/>
            <person name="Wang L."/>
            <person name="Wang Y."/>
            <person name="McGuire P.E."/>
            <person name="Liu S."/>
            <person name="Long H."/>
            <person name="Ramasamy R.K."/>
            <person name="Rodriguez J.C."/>
            <person name="Van S.L."/>
            <person name="Yuan L."/>
            <person name="Wang Z."/>
            <person name="Xia Z."/>
            <person name="Xiao L."/>
            <person name="Anderson O.D."/>
            <person name="Ouyang S."/>
            <person name="Liang Y."/>
            <person name="Zimin A.V."/>
            <person name="Pertea G."/>
            <person name="Qi P."/>
            <person name="Bennetzen J.L."/>
            <person name="Dai X."/>
            <person name="Dawson M.W."/>
            <person name="Muller H.G."/>
            <person name="Kugler K."/>
            <person name="Rivarola-Duarte L."/>
            <person name="Spannagl M."/>
            <person name="Mayer K.F.X."/>
            <person name="Lu F.H."/>
            <person name="Bevan M.W."/>
            <person name="Leroy P."/>
            <person name="Li P."/>
            <person name="You F.M."/>
            <person name="Sun Q."/>
            <person name="Liu Z."/>
            <person name="Lyons E."/>
            <person name="Wicker T."/>
            <person name="Salzberg S.L."/>
            <person name="Devos K.M."/>
            <person name="Dvorak J."/>
        </authorList>
    </citation>
    <scope>NUCLEOTIDE SEQUENCE [LARGE SCALE GENOMIC DNA]</scope>
    <source>
        <strain evidence="2">cv. AL8/78</strain>
    </source>
</reference>
<accession>A0A453KAK6</accession>
<feature type="region of interest" description="Disordered" evidence="1">
    <location>
        <begin position="1"/>
        <end position="80"/>
    </location>
</feature>
<keyword evidence="3" id="KW-1185">Reference proteome</keyword>
<organism evidence="2 3">
    <name type="scientific">Aegilops tauschii subsp. strangulata</name>
    <name type="common">Goatgrass</name>
    <dbReference type="NCBI Taxonomy" id="200361"/>
    <lineage>
        <taxon>Eukaryota</taxon>
        <taxon>Viridiplantae</taxon>
        <taxon>Streptophyta</taxon>
        <taxon>Embryophyta</taxon>
        <taxon>Tracheophyta</taxon>
        <taxon>Spermatophyta</taxon>
        <taxon>Magnoliopsida</taxon>
        <taxon>Liliopsida</taxon>
        <taxon>Poales</taxon>
        <taxon>Poaceae</taxon>
        <taxon>BOP clade</taxon>
        <taxon>Pooideae</taxon>
        <taxon>Triticodae</taxon>
        <taxon>Triticeae</taxon>
        <taxon>Triticinae</taxon>
        <taxon>Aegilops</taxon>
    </lineage>
</organism>
<evidence type="ECO:0000313" key="2">
    <source>
        <dbReference type="EnsemblPlants" id="AET5Gv20357700.6"/>
    </source>
</evidence>
<reference evidence="2" key="5">
    <citation type="journal article" date="2021" name="G3 (Bethesda)">
        <title>Aegilops tauschii genome assembly Aet v5.0 features greater sequence contiguity and improved annotation.</title>
        <authorList>
            <person name="Wang L."/>
            <person name="Zhu T."/>
            <person name="Rodriguez J.C."/>
            <person name="Deal K.R."/>
            <person name="Dubcovsky J."/>
            <person name="McGuire P.E."/>
            <person name="Lux T."/>
            <person name="Spannagl M."/>
            <person name="Mayer K.F.X."/>
            <person name="Baldrich P."/>
            <person name="Meyers B.C."/>
            <person name="Huo N."/>
            <person name="Gu Y.Q."/>
            <person name="Zhou H."/>
            <person name="Devos K.M."/>
            <person name="Bennetzen J.L."/>
            <person name="Unver T."/>
            <person name="Budak H."/>
            <person name="Gulick P.J."/>
            <person name="Galiba G."/>
            <person name="Kalapos B."/>
            <person name="Nelson D.R."/>
            <person name="Li P."/>
            <person name="You F.M."/>
            <person name="Luo M.C."/>
            <person name="Dvorak J."/>
        </authorList>
    </citation>
    <scope>NUCLEOTIDE SEQUENCE [LARGE SCALE GENOMIC DNA]</scope>
    <source>
        <strain evidence="2">cv. AL8/78</strain>
    </source>
</reference>
<reference evidence="2" key="4">
    <citation type="submission" date="2019-03" db="UniProtKB">
        <authorList>
            <consortium name="EnsemblPlants"/>
        </authorList>
    </citation>
    <scope>IDENTIFICATION</scope>
</reference>
<evidence type="ECO:0000313" key="3">
    <source>
        <dbReference type="Proteomes" id="UP000015105"/>
    </source>
</evidence>
<proteinExistence type="predicted"/>
<evidence type="ECO:0000256" key="1">
    <source>
        <dbReference type="SAM" id="MobiDB-lite"/>
    </source>
</evidence>